<keyword evidence="2" id="KW-1185">Reference proteome</keyword>
<evidence type="ECO:0000313" key="2">
    <source>
        <dbReference type="Proteomes" id="UP001054945"/>
    </source>
</evidence>
<proteinExistence type="predicted"/>
<evidence type="ECO:0000313" key="1">
    <source>
        <dbReference type="EMBL" id="GIY69907.1"/>
    </source>
</evidence>
<sequence>MVHKKLGFGLGIVHSKLGFGLGRAWFVTRQSKPVERSLIGLKRRVQLRVQFLRIVYGKLGFVLGRAWYGTQQSKPLVNFLIGFKEDGANPQIPL</sequence>
<name>A0AAV4VHS7_CAEEX</name>
<dbReference type="Proteomes" id="UP001054945">
    <property type="component" value="Unassembled WGS sequence"/>
</dbReference>
<accession>A0AAV4VHS7</accession>
<comment type="caution">
    <text evidence="1">The sequence shown here is derived from an EMBL/GenBank/DDBJ whole genome shotgun (WGS) entry which is preliminary data.</text>
</comment>
<reference evidence="1 2" key="1">
    <citation type="submission" date="2021-06" db="EMBL/GenBank/DDBJ databases">
        <title>Caerostris extrusa draft genome.</title>
        <authorList>
            <person name="Kono N."/>
            <person name="Arakawa K."/>
        </authorList>
    </citation>
    <scope>NUCLEOTIDE SEQUENCE [LARGE SCALE GENOMIC DNA]</scope>
</reference>
<dbReference type="EMBL" id="BPLR01014609">
    <property type="protein sequence ID" value="GIY69907.1"/>
    <property type="molecule type" value="Genomic_DNA"/>
</dbReference>
<dbReference type="AlphaFoldDB" id="A0AAV4VHS7"/>
<organism evidence="1 2">
    <name type="scientific">Caerostris extrusa</name>
    <name type="common">Bark spider</name>
    <name type="synonym">Caerostris bankana</name>
    <dbReference type="NCBI Taxonomy" id="172846"/>
    <lineage>
        <taxon>Eukaryota</taxon>
        <taxon>Metazoa</taxon>
        <taxon>Ecdysozoa</taxon>
        <taxon>Arthropoda</taxon>
        <taxon>Chelicerata</taxon>
        <taxon>Arachnida</taxon>
        <taxon>Araneae</taxon>
        <taxon>Araneomorphae</taxon>
        <taxon>Entelegynae</taxon>
        <taxon>Araneoidea</taxon>
        <taxon>Araneidae</taxon>
        <taxon>Caerostris</taxon>
    </lineage>
</organism>
<protein>
    <submittedName>
        <fullName evidence="1">Uncharacterized protein</fullName>
    </submittedName>
</protein>
<gene>
    <name evidence="1" type="ORF">CEXT_742911</name>
</gene>